<organism evidence="4 5">
    <name type="scientific">Corynascus novoguineensis</name>
    <dbReference type="NCBI Taxonomy" id="1126955"/>
    <lineage>
        <taxon>Eukaryota</taxon>
        <taxon>Fungi</taxon>
        <taxon>Dikarya</taxon>
        <taxon>Ascomycota</taxon>
        <taxon>Pezizomycotina</taxon>
        <taxon>Sordariomycetes</taxon>
        <taxon>Sordariomycetidae</taxon>
        <taxon>Sordariales</taxon>
        <taxon>Chaetomiaceae</taxon>
        <taxon>Corynascus</taxon>
    </lineage>
</organism>
<dbReference type="SUPFAM" id="SSF54695">
    <property type="entry name" value="POZ domain"/>
    <property type="match status" value="1"/>
</dbReference>
<dbReference type="AlphaFoldDB" id="A0AAN7CT67"/>
<dbReference type="SMART" id="SM00225">
    <property type="entry name" value="BTB"/>
    <property type="match status" value="1"/>
</dbReference>
<feature type="transmembrane region" description="Helical" evidence="2">
    <location>
        <begin position="195"/>
        <end position="219"/>
    </location>
</feature>
<evidence type="ECO:0000256" key="2">
    <source>
        <dbReference type="SAM" id="Phobius"/>
    </source>
</evidence>
<protein>
    <recommendedName>
        <fullName evidence="3">BTB domain-containing protein</fullName>
    </recommendedName>
</protein>
<feature type="region of interest" description="Disordered" evidence="1">
    <location>
        <begin position="120"/>
        <end position="158"/>
    </location>
</feature>
<dbReference type="PANTHER" id="PTHR24413">
    <property type="entry name" value="SPECKLE-TYPE POZ PROTEIN"/>
    <property type="match status" value="1"/>
</dbReference>
<dbReference type="InterPro" id="IPR000210">
    <property type="entry name" value="BTB/POZ_dom"/>
</dbReference>
<keyword evidence="5" id="KW-1185">Reference proteome</keyword>
<keyword evidence="2" id="KW-0812">Transmembrane</keyword>
<feature type="region of interest" description="Disordered" evidence="1">
    <location>
        <begin position="259"/>
        <end position="278"/>
    </location>
</feature>
<dbReference type="Pfam" id="PF00651">
    <property type="entry name" value="BTB"/>
    <property type="match status" value="1"/>
</dbReference>
<keyword evidence="2" id="KW-0472">Membrane</keyword>
<dbReference type="CDD" id="cd18186">
    <property type="entry name" value="BTB_POZ_ZBTB_KLHL-like"/>
    <property type="match status" value="1"/>
</dbReference>
<dbReference type="Proteomes" id="UP001303647">
    <property type="component" value="Unassembled WGS sequence"/>
</dbReference>
<keyword evidence="2" id="KW-1133">Transmembrane helix</keyword>
<evidence type="ECO:0000256" key="1">
    <source>
        <dbReference type="SAM" id="MobiDB-lite"/>
    </source>
</evidence>
<feature type="compositionally biased region" description="Low complexity" evidence="1">
    <location>
        <begin position="121"/>
        <end position="150"/>
    </location>
</feature>
<dbReference type="EMBL" id="MU857666">
    <property type="protein sequence ID" value="KAK4246817.1"/>
    <property type="molecule type" value="Genomic_DNA"/>
</dbReference>
<feature type="domain" description="BTB" evidence="3">
    <location>
        <begin position="319"/>
        <end position="386"/>
    </location>
</feature>
<dbReference type="PROSITE" id="PS50097">
    <property type="entry name" value="BTB"/>
    <property type="match status" value="1"/>
</dbReference>
<accession>A0AAN7CT67</accession>
<dbReference type="InterPro" id="IPR011333">
    <property type="entry name" value="SKP1/BTB/POZ_sf"/>
</dbReference>
<evidence type="ECO:0000259" key="3">
    <source>
        <dbReference type="PROSITE" id="PS50097"/>
    </source>
</evidence>
<proteinExistence type="predicted"/>
<evidence type="ECO:0000313" key="5">
    <source>
        <dbReference type="Proteomes" id="UP001303647"/>
    </source>
</evidence>
<name>A0AAN7CT67_9PEZI</name>
<gene>
    <name evidence="4" type="ORF">C7999DRAFT_41797</name>
</gene>
<reference evidence="4" key="1">
    <citation type="journal article" date="2023" name="Mol. Phylogenet. Evol.">
        <title>Genome-scale phylogeny and comparative genomics of the fungal order Sordariales.</title>
        <authorList>
            <person name="Hensen N."/>
            <person name="Bonometti L."/>
            <person name="Westerberg I."/>
            <person name="Brannstrom I.O."/>
            <person name="Guillou S."/>
            <person name="Cros-Aarteil S."/>
            <person name="Calhoun S."/>
            <person name="Haridas S."/>
            <person name="Kuo A."/>
            <person name="Mondo S."/>
            <person name="Pangilinan J."/>
            <person name="Riley R."/>
            <person name="LaButti K."/>
            <person name="Andreopoulos B."/>
            <person name="Lipzen A."/>
            <person name="Chen C."/>
            <person name="Yan M."/>
            <person name="Daum C."/>
            <person name="Ng V."/>
            <person name="Clum A."/>
            <person name="Steindorff A."/>
            <person name="Ohm R.A."/>
            <person name="Martin F."/>
            <person name="Silar P."/>
            <person name="Natvig D.O."/>
            <person name="Lalanne C."/>
            <person name="Gautier V."/>
            <person name="Ament-Velasquez S.L."/>
            <person name="Kruys A."/>
            <person name="Hutchinson M.I."/>
            <person name="Powell A.J."/>
            <person name="Barry K."/>
            <person name="Miller A.N."/>
            <person name="Grigoriev I.V."/>
            <person name="Debuchy R."/>
            <person name="Gladieux P."/>
            <person name="Hiltunen Thoren M."/>
            <person name="Johannesson H."/>
        </authorList>
    </citation>
    <scope>NUCLEOTIDE SEQUENCE</scope>
    <source>
        <strain evidence="4">CBS 359.72</strain>
    </source>
</reference>
<comment type="caution">
    <text evidence="4">The sequence shown here is derived from an EMBL/GenBank/DDBJ whole genome shotgun (WGS) entry which is preliminary data.</text>
</comment>
<reference evidence="4" key="2">
    <citation type="submission" date="2023-05" db="EMBL/GenBank/DDBJ databases">
        <authorList>
            <consortium name="Lawrence Berkeley National Laboratory"/>
            <person name="Steindorff A."/>
            <person name="Hensen N."/>
            <person name="Bonometti L."/>
            <person name="Westerberg I."/>
            <person name="Brannstrom I.O."/>
            <person name="Guillou S."/>
            <person name="Cros-Aarteil S."/>
            <person name="Calhoun S."/>
            <person name="Haridas S."/>
            <person name="Kuo A."/>
            <person name="Mondo S."/>
            <person name="Pangilinan J."/>
            <person name="Riley R."/>
            <person name="Labutti K."/>
            <person name="Andreopoulos B."/>
            <person name="Lipzen A."/>
            <person name="Chen C."/>
            <person name="Yanf M."/>
            <person name="Daum C."/>
            <person name="Ng V."/>
            <person name="Clum A."/>
            <person name="Ohm R."/>
            <person name="Martin F."/>
            <person name="Silar P."/>
            <person name="Natvig D."/>
            <person name="Lalanne C."/>
            <person name="Gautier V."/>
            <person name="Ament-Velasquez S.L."/>
            <person name="Kruys A."/>
            <person name="Hutchinson M.I."/>
            <person name="Powell A.J."/>
            <person name="Barry K."/>
            <person name="Miller A.N."/>
            <person name="Grigoriev I.V."/>
            <person name="Debuchy R."/>
            <person name="Gladieux P."/>
            <person name="Thoren M.H."/>
            <person name="Johannesson H."/>
        </authorList>
    </citation>
    <scope>NUCLEOTIDE SEQUENCE</scope>
    <source>
        <strain evidence="4">CBS 359.72</strain>
    </source>
</reference>
<sequence length="584" mass="62780">MCCGSADACLSSGLCRNQGTGPNVGTSYARGTCMDPTWSSPVRPQRCRINPDAAINEAAYDFGAGGVQVWECVGRGYAGPGAYCCELAREKTACCQTPSAVFSSPGASIGNALDVQTFPVSSSAETTSSTTRRTTATSTESRDTTTTSASQTSGMTATSIREIRSTTASLATNATAAPIPTVSSGGGELSNGAKIGLGIGIGVCVAVVVAAAILTWYHIRNRAVGAPTPAGGNGDPYTCFSAGKPAVNKPVEMHGRERGPVEMNHGFEPTTPPTRHHKTRQTGCMYLYMYPTLTKPATLEMDNRFMSSDAKLLRSGLFSDVKVKCGDTTWQLHKNILCTRSQWFEKALTGSFEEAKTGVVEIENFAPRQIDSMLQYIYTGACDIPSMKPSEKMKTNFVTCYEVYTVADYFGLSAMAQIALDTLSAEFDNLLGPIQVHYESAADWLPELCEAIRRVYAHDHTAVQSARQLTPIRAAFVGFAHTARFYFLQDPDFNRFLDEDAPVFALDLFRAMRDAGDFCAALPEPTCSYCRMKPTRGGKDYYTHIAPETLKLTACCSTCALRKDLGSGMSDWSGKKRTGGSDGA</sequence>
<evidence type="ECO:0000313" key="4">
    <source>
        <dbReference type="EMBL" id="KAK4246817.1"/>
    </source>
</evidence>
<dbReference type="Gene3D" id="3.30.710.10">
    <property type="entry name" value="Potassium Channel Kv1.1, Chain A"/>
    <property type="match status" value="1"/>
</dbReference>